<evidence type="ECO:0000256" key="1">
    <source>
        <dbReference type="SAM" id="MobiDB-lite"/>
    </source>
</evidence>
<dbReference type="OrthoDB" id="3981113at2759"/>
<keyword evidence="3" id="KW-1185">Reference proteome</keyword>
<reference evidence="3" key="1">
    <citation type="submission" date="2016-03" db="EMBL/GenBank/DDBJ databases">
        <authorList>
            <person name="Devillers Hugo."/>
        </authorList>
    </citation>
    <scope>NUCLEOTIDE SEQUENCE [LARGE SCALE GENOMIC DNA]</scope>
</reference>
<gene>
    <name evidence="2" type="ORF">LANO_0B06370G</name>
</gene>
<feature type="compositionally biased region" description="Polar residues" evidence="1">
    <location>
        <begin position="194"/>
        <end position="204"/>
    </location>
</feature>
<evidence type="ECO:0000313" key="2">
    <source>
        <dbReference type="EMBL" id="SCU82473.1"/>
    </source>
</evidence>
<sequence length="227" mass="24484">MEDSSIFSQSSQDVSSTISLYNMSTAEDASVKAIVDYDLSEEAQGSGISRPLSRSSATSSLSMVATKDGIEGRRVHRYGIPQYSLNLLNSMSSPGTTKSKVHSKQQHLPNHIPYHKSLHAEELGAIAHSDLSSGPVMTLQDKMRLLNYKSGSVQYSSSVESLQDRNDEFQADGFESDSDAKGGSLSLLGANGNEAGSNRSTTGDDYSYLHDTKSLPPVSIPIESERE</sequence>
<protein>
    <submittedName>
        <fullName evidence="2">LANO_0B06370g1_1</fullName>
    </submittedName>
</protein>
<proteinExistence type="predicted"/>
<feature type="compositionally biased region" description="Low complexity" evidence="1">
    <location>
        <begin position="181"/>
        <end position="193"/>
    </location>
</feature>
<dbReference type="AlphaFoldDB" id="A0A1G4IYY5"/>
<name>A0A1G4IYY5_9SACH</name>
<evidence type="ECO:0000313" key="3">
    <source>
        <dbReference type="Proteomes" id="UP000189911"/>
    </source>
</evidence>
<dbReference type="EMBL" id="LT598450">
    <property type="protein sequence ID" value="SCU82473.1"/>
    <property type="molecule type" value="Genomic_DNA"/>
</dbReference>
<organism evidence="2 3">
    <name type="scientific">Lachancea nothofagi CBS 11611</name>
    <dbReference type="NCBI Taxonomy" id="1266666"/>
    <lineage>
        <taxon>Eukaryota</taxon>
        <taxon>Fungi</taxon>
        <taxon>Dikarya</taxon>
        <taxon>Ascomycota</taxon>
        <taxon>Saccharomycotina</taxon>
        <taxon>Saccharomycetes</taxon>
        <taxon>Saccharomycetales</taxon>
        <taxon>Saccharomycetaceae</taxon>
        <taxon>Lachancea</taxon>
    </lineage>
</organism>
<feature type="region of interest" description="Disordered" evidence="1">
    <location>
        <begin position="168"/>
        <end position="227"/>
    </location>
</feature>
<accession>A0A1G4IYY5</accession>
<dbReference type="Proteomes" id="UP000189911">
    <property type="component" value="Chromosome B"/>
</dbReference>